<evidence type="ECO:0000313" key="3">
    <source>
        <dbReference type="EMBL" id="KAE9993973.1"/>
    </source>
</evidence>
<dbReference type="EMBL" id="WNWQ01000030">
    <property type="protein sequence ID" value="KAE9983346.1"/>
    <property type="molecule type" value="Genomic_DNA"/>
</dbReference>
<reference evidence="2 4" key="1">
    <citation type="submission" date="2019-11" db="EMBL/GenBank/DDBJ databases">
        <title>Venturia inaequalis Genome Resource.</title>
        <authorList>
            <person name="Lichtner F.J."/>
        </authorList>
    </citation>
    <scope>NUCLEOTIDE SEQUENCE [LARGE SCALE GENOMIC DNA]</scope>
    <source>
        <strain evidence="2">Bline_iso_100314</strain>
        <strain evidence="3 5">DMI_063113</strain>
    </source>
</reference>
<evidence type="ECO:0000313" key="5">
    <source>
        <dbReference type="Proteomes" id="UP000490939"/>
    </source>
</evidence>
<keyword evidence="5" id="KW-1185">Reference proteome</keyword>
<name>A0A8H3V8Y3_VENIN</name>
<dbReference type="EMBL" id="WNWR01000016">
    <property type="protein sequence ID" value="KAE9993973.1"/>
    <property type="molecule type" value="Genomic_DNA"/>
</dbReference>
<protein>
    <submittedName>
        <fullName evidence="2">Uncharacterized protein</fullName>
    </submittedName>
</protein>
<comment type="caution">
    <text evidence="2">The sequence shown here is derived from an EMBL/GenBank/DDBJ whole genome shotgun (WGS) entry which is preliminary data.</text>
</comment>
<organism evidence="2 4">
    <name type="scientific">Venturia inaequalis</name>
    <name type="common">Apple scab fungus</name>
    <dbReference type="NCBI Taxonomy" id="5025"/>
    <lineage>
        <taxon>Eukaryota</taxon>
        <taxon>Fungi</taxon>
        <taxon>Dikarya</taxon>
        <taxon>Ascomycota</taxon>
        <taxon>Pezizomycotina</taxon>
        <taxon>Dothideomycetes</taxon>
        <taxon>Pleosporomycetidae</taxon>
        <taxon>Venturiales</taxon>
        <taxon>Venturiaceae</taxon>
        <taxon>Venturia</taxon>
    </lineage>
</organism>
<gene>
    <name evidence="2" type="ORF">BLS_004556</name>
    <name evidence="3" type="ORF">EG327_002013</name>
</gene>
<dbReference type="Proteomes" id="UP000490939">
    <property type="component" value="Unassembled WGS sequence"/>
</dbReference>
<accession>A0A8H3V8Y3</accession>
<evidence type="ECO:0000256" key="1">
    <source>
        <dbReference type="SAM" id="MobiDB-lite"/>
    </source>
</evidence>
<feature type="compositionally biased region" description="Basic and acidic residues" evidence="1">
    <location>
        <begin position="94"/>
        <end position="105"/>
    </location>
</feature>
<evidence type="ECO:0000313" key="4">
    <source>
        <dbReference type="Proteomes" id="UP000433883"/>
    </source>
</evidence>
<proteinExistence type="predicted"/>
<dbReference type="AlphaFoldDB" id="A0A8H3V8Y3"/>
<dbReference type="Proteomes" id="UP000433883">
    <property type="component" value="Unassembled WGS sequence"/>
</dbReference>
<evidence type="ECO:0000313" key="2">
    <source>
        <dbReference type="EMBL" id="KAE9983346.1"/>
    </source>
</evidence>
<feature type="region of interest" description="Disordered" evidence="1">
    <location>
        <begin position="83"/>
        <end position="105"/>
    </location>
</feature>
<dbReference type="OrthoDB" id="10545298at2759"/>
<sequence length="105" mass="11574">MASRIPVTIATEVVVKGQVVARRLADAIDPQLKADVIKMVKDRLDGNKLYTEEAKENIQLIEVTSMPHPSAMDPELHCTIEATGKDGKKKKQHVTVDADKQQPAM</sequence>